<evidence type="ECO:0000256" key="7">
    <source>
        <dbReference type="RuleBase" id="RU004301"/>
    </source>
</evidence>
<evidence type="ECO:0000313" key="8">
    <source>
        <dbReference type="EMBL" id="KAJ1965564.1"/>
    </source>
</evidence>
<dbReference type="Gene3D" id="1.25.40.190">
    <property type="entry name" value="Actin-related protein 2/3 complex subunit 5"/>
    <property type="match status" value="1"/>
</dbReference>
<evidence type="ECO:0000313" key="9">
    <source>
        <dbReference type="Proteomes" id="UP001150925"/>
    </source>
</evidence>
<dbReference type="Pfam" id="PF04699">
    <property type="entry name" value="P16-Arc"/>
    <property type="match status" value="1"/>
</dbReference>
<evidence type="ECO:0000256" key="2">
    <source>
        <dbReference type="ARBA" id="ARBA00006084"/>
    </source>
</evidence>
<keyword evidence="3" id="KW-0963">Cytoplasm</keyword>
<dbReference type="OrthoDB" id="429520at2759"/>
<protein>
    <recommendedName>
        <fullName evidence="5 7">Actin-related protein 2/3 complex subunit 5</fullName>
    </recommendedName>
</protein>
<reference evidence="8" key="1">
    <citation type="submission" date="2022-07" db="EMBL/GenBank/DDBJ databases">
        <title>Phylogenomic reconstructions and comparative analyses of Kickxellomycotina fungi.</title>
        <authorList>
            <person name="Reynolds N.K."/>
            <person name="Stajich J.E."/>
            <person name="Barry K."/>
            <person name="Grigoriev I.V."/>
            <person name="Crous P."/>
            <person name="Smith M.E."/>
        </authorList>
    </citation>
    <scope>NUCLEOTIDE SEQUENCE</scope>
    <source>
        <strain evidence="8">RSA 1196</strain>
    </source>
</reference>
<keyword evidence="4 7" id="KW-0206">Cytoskeleton</keyword>
<proteinExistence type="inferred from homology"/>
<organism evidence="8 9">
    <name type="scientific">Dispira parvispora</name>
    <dbReference type="NCBI Taxonomy" id="1520584"/>
    <lineage>
        <taxon>Eukaryota</taxon>
        <taxon>Fungi</taxon>
        <taxon>Fungi incertae sedis</taxon>
        <taxon>Zoopagomycota</taxon>
        <taxon>Kickxellomycotina</taxon>
        <taxon>Dimargaritomycetes</taxon>
        <taxon>Dimargaritales</taxon>
        <taxon>Dimargaritaceae</taxon>
        <taxon>Dispira</taxon>
    </lineage>
</organism>
<dbReference type="PIRSF" id="PIRSF039096">
    <property type="entry name" value="p16-ARC"/>
    <property type="match status" value="1"/>
</dbReference>
<evidence type="ECO:0000256" key="6">
    <source>
        <dbReference type="ARBA" id="ARBA00060329"/>
    </source>
</evidence>
<comment type="subcellular location">
    <subcellularLocation>
        <location evidence="1">Cytoplasm</location>
        <location evidence="1">Cytoskeleton</location>
    </subcellularLocation>
</comment>
<evidence type="ECO:0000256" key="5">
    <source>
        <dbReference type="ARBA" id="ARBA00040214"/>
    </source>
</evidence>
<dbReference type="EMBL" id="JANBPY010000586">
    <property type="protein sequence ID" value="KAJ1965564.1"/>
    <property type="molecule type" value="Genomic_DNA"/>
</dbReference>
<dbReference type="GO" id="GO:0005885">
    <property type="term" value="C:Arp2/3 protein complex"/>
    <property type="evidence" value="ECO:0007669"/>
    <property type="project" value="InterPro"/>
</dbReference>
<dbReference type="SUPFAM" id="SSF69103">
    <property type="entry name" value="Arp2/3 complex 16 kDa subunit ARPC5"/>
    <property type="match status" value="1"/>
</dbReference>
<dbReference type="AlphaFoldDB" id="A0A9W8AVP0"/>
<evidence type="ECO:0000256" key="3">
    <source>
        <dbReference type="ARBA" id="ARBA00022490"/>
    </source>
</evidence>
<dbReference type="InterPro" id="IPR036743">
    <property type="entry name" value="ARPC5_sf"/>
</dbReference>
<evidence type="ECO:0000256" key="4">
    <source>
        <dbReference type="ARBA" id="ARBA00023212"/>
    </source>
</evidence>
<dbReference type="InterPro" id="IPR006789">
    <property type="entry name" value="ARPC5"/>
</dbReference>
<comment type="caution">
    <text evidence="8">The sequence shown here is derived from an EMBL/GenBank/DDBJ whole genome shotgun (WGS) entry which is preliminary data.</text>
</comment>
<keyword evidence="9" id="KW-1185">Reference proteome</keyword>
<dbReference type="PANTHER" id="PTHR12644">
    <property type="entry name" value="ARP2/3 COMPLEX 16 KD SUBUNIT P16-ARC"/>
    <property type="match status" value="1"/>
</dbReference>
<dbReference type="GO" id="GO:0044396">
    <property type="term" value="P:actin cortical patch organization"/>
    <property type="evidence" value="ECO:0007669"/>
    <property type="project" value="UniProtKB-ARBA"/>
</dbReference>
<accession>A0A9W8AVP0</accession>
<comment type="function">
    <text evidence="6">Functions as a component of the Arp2/3 complex which is involved in regulation of actin polymerization and together with an activating nucleation-promoting factor (NPF) mediates the formation of branched actin networks.</text>
</comment>
<evidence type="ECO:0000256" key="1">
    <source>
        <dbReference type="ARBA" id="ARBA00004245"/>
    </source>
</evidence>
<dbReference type="GO" id="GO:0030833">
    <property type="term" value="P:regulation of actin filament polymerization"/>
    <property type="evidence" value="ECO:0007669"/>
    <property type="project" value="InterPro"/>
</dbReference>
<dbReference type="FunFam" id="1.25.40.190:FF:000003">
    <property type="entry name" value="Actin-related protein 2/3 complex subunit 5"/>
    <property type="match status" value="1"/>
</dbReference>
<comment type="similarity">
    <text evidence="2 7">Belongs to the ARPC5 family.</text>
</comment>
<comment type="function">
    <text evidence="7">Functions as component of the Arp2/3 complex which is involved in regulation of actin polymerization and together with an activating nucleation-promoting factor (NPF) mediates the formation of branched actin networks. Arp2/3 complex plays a critical role in the control of cell morphogenesis via the modulation of cell polarity development.</text>
</comment>
<dbReference type="GO" id="GO:0034314">
    <property type="term" value="P:Arp2/3 complex-mediated actin nucleation"/>
    <property type="evidence" value="ECO:0007669"/>
    <property type="project" value="InterPro"/>
</dbReference>
<name>A0A9W8AVP0_9FUNG</name>
<dbReference type="Proteomes" id="UP001150925">
    <property type="component" value="Unassembled WGS sequence"/>
</dbReference>
<sequence length="153" mass="16843">MAHRQIDVDILNNDRYIDEFEALSTQTPEEVEAQVQNKASTVRSALTRGNVQEALHLALENPPFGNRFASAQHLNGQLVMDVLSSTKTSDILSTVQALSQDEVDVLTKYIYHGLAHPATYNCGILLAWHEKVTEVGGLGTLVRMLTDNKALNA</sequence>
<gene>
    <name evidence="8" type="primary">ARC15</name>
    <name evidence="8" type="ORF">IWQ62_002633</name>
</gene>